<evidence type="ECO:0000313" key="2">
    <source>
        <dbReference type="EMBL" id="EFI92052.1"/>
    </source>
</evidence>
<dbReference type="RefSeq" id="XP_003026955.1">
    <property type="nucleotide sequence ID" value="XM_003026909.1"/>
</dbReference>
<evidence type="ECO:0000256" key="1">
    <source>
        <dbReference type="SAM" id="MobiDB-lite"/>
    </source>
</evidence>
<organism evidence="3">
    <name type="scientific">Schizophyllum commune (strain H4-8 / FGSC 9210)</name>
    <name type="common">Split gill fungus</name>
    <dbReference type="NCBI Taxonomy" id="578458"/>
    <lineage>
        <taxon>Eukaryota</taxon>
        <taxon>Fungi</taxon>
        <taxon>Dikarya</taxon>
        <taxon>Basidiomycota</taxon>
        <taxon>Agaricomycotina</taxon>
        <taxon>Agaricomycetes</taxon>
        <taxon>Agaricomycetidae</taxon>
        <taxon>Agaricales</taxon>
        <taxon>Schizophyllaceae</taxon>
        <taxon>Schizophyllum</taxon>
    </lineage>
</organism>
<feature type="compositionally biased region" description="Acidic residues" evidence="1">
    <location>
        <begin position="65"/>
        <end position="85"/>
    </location>
</feature>
<dbReference type="EMBL" id="GL377314">
    <property type="protein sequence ID" value="EFI92052.1"/>
    <property type="molecule type" value="Genomic_DNA"/>
</dbReference>
<protein>
    <submittedName>
        <fullName evidence="2">Uncharacterized protein</fullName>
    </submittedName>
</protein>
<dbReference type="KEGG" id="scm:SCHCO_02555371"/>
<keyword evidence="3" id="KW-1185">Reference proteome</keyword>
<gene>
    <name evidence="2" type="ORF">SCHCODRAFT_113927</name>
</gene>
<dbReference type="AlphaFoldDB" id="D8QJA1"/>
<feature type="compositionally biased region" description="Basic and acidic residues" evidence="1">
    <location>
        <begin position="13"/>
        <end position="27"/>
    </location>
</feature>
<dbReference type="Proteomes" id="UP000007431">
    <property type="component" value="Unassembled WGS sequence"/>
</dbReference>
<dbReference type="VEuPathDB" id="FungiDB:SCHCODRAFT_02555371"/>
<feature type="region of interest" description="Disordered" evidence="1">
    <location>
        <begin position="13"/>
        <end position="43"/>
    </location>
</feature>
<reference evidence="2 3" key="1">
    <citation type="journal article" date="2010" name="Nat. Biotechnol.">
        <title>Genome sequence of the model mushroom Schizophyllum commune.</title>
        <authorList>
            <person name="Ohm R.A."/>
            <person name="de Jong J.F."/>
            <person name="Lugones L.G."/>
            <person name="Aerts A."/>
            <person name="Kothe E."/>
            <person name="Stajich J.E."/>
            <person name="de Vries R.P."/>
            <person name="Record E."/>
            <person name="Levasseur A."/>
            <person name="Baker S.E."/>
            <person name="Bartholomew K.A."/>
            <person name="Coutinho P.M."/>
            <person name="Erdmann S."/>
            <person name="Fowler T.J."/>
            <person name="Gathman A.C."/>
            <person name="Lombard V."/>
            <person name="Henrissat B."/>
            <person name="Knabe N."/>
            <person name="Kuees U."/>
            <person name="Lilly W.W."/>
            <person name="Lindquist E."/>
            <person name="Lucas S."/>
            <person name="Magnuson J.K."/>
            <person name="Piumi F."/>
            <person name="Raudaskoski M."/>
            <person name="Salamov A."/>
            <person name="Schmutz J."/>
            <person name="Schwarze F.W.M.R."/>
            <person name="vanKuyk P.A."/>
            <person name="Horton J.S."/>
            <person name="Grigoriev I.V."/>
            <person name="Woesten H.A.B."/>
        </authorList>
    </citation>
    <scope>NUCLEOTIDE SEQUENCE [LARGE SCALE GENOMIC DNA]</scope>
    <source>
        <strain evidence="3">H4-8 / FGSC 9210</strain>
    </source>
</reference>
<proteinExistence type="predicted"/>
<dbReference type="GeneID" id="9593144"/>
<name>D8QJA1_SCHCM</name>
<accession>D8QJA1</accession>
<feature type="non-terminal residue" evidence="2">
    <location>
        <position position="85"/>
    </location>
</feature>
<dbReference type="InParanoid" id="D8QJA1"/>
<sequence>MLSLRALAGRKVQEHENYSHVDGDERVAQGVDDEGDDVASASSVTVRARDIDFGDRELGKGVDGNDVEEDLDMVDDFDDDGYAST</sequence>
<evidence type="ECO:0000313" key="3">
    <source>
        <dbReference type="Proteomes" id="UP000007431"/>
    </source>
</evidence>
<feature type="region of interest" description="Disordered" evidence="1">
    <location>
        <begin position="58"/>
        <end position="85"/>
    </location>
</feature>
<dbReference type="HOGENOM" id="CLU_2513922_0_0_1"/>